<protein>
    <submittedName>
        <fullName evidence="2">Uncharacterized protein</fullName>
    </submittedName>
</protein>
<evidence type="ECO:0000313" key="2">
    <source>
        <dbReference type="EMBL" id="PTQ71413.1"/>
    </source>
</evidence>
<name>A0A2T5HIK9_9PROT</name>
<feature type="non-terminal residue" evidence="2">
    <location>
        <position position="112"/>
    </location>
</feature>
<dbReference type="EMBL" id="QAOI01000030">
    <property type="protein sequence ID" value="PTQ71413.1"/>
    <property type="molecule type" value="Genomic_DNA"/>
</dbReference>
<comment type="caution">
    <text evidence="2">The sequence shown here is derived from an EMBL/GenBank/DDBJ whole genome shotgun (WGS) entry which is preliminary data.</text>
</comment>
<organism evidence="2 3">
    <name type="scientific">Nitrosomonas oligotropha</name>
    <dbReference type="NCBI Taxonomy" id="42354"/>
    <lineage>
        <taxon>Bacteria</taxon>
        <taxon>Pseudomonadati</taxon>
        <taxon>Pseudomonadota</taxon>
        <taxon>Betaproteobacteria</taxon>
        <taxon>Nitrosomonadales</taxon>
        <taxon>Nitrosomonadaceae</taxon>
        <taxon>Nitrosomonas</taxon>
    </lineage>
</organism>
<keyword evidence="1" id="KW-0175">Coiled coil</keyword>
<feature type="coiled-coil region" evidence="1">
    <location>
        <begin position="61"/>
        <end position="112"/>
    </location>
</feature>
<dbReference type="AlphaFoldDB" id="A0A2T5HIK9"/>
<accession>A0A2T5HIK9</accession>
<dbReference type="Proteomes" id="UP000244128">
    <property type="component" value="Unassembled WGS sequence"/>
</dbReference>
<evidence type="ECO:0000313" key="3">
    <source>
        <dbReference type="Proteomes" id="UP000244128"/>
    </source>
</evidence>
<reference evidence="2 3" key="1">
    <citation type="submission" date="2018-04" db="EMBL/GenBank/DDBJ databases">
        <title>Active sludge and wastewater microbial communities from Klosterneuburg, Austria.</title>
        <authorList>
            <person name="Wagner M."/>
        </authorList>
    </citation>
    <scope>NUCLEOTIDE SEQUENCE [LARGE SCALE GENOMIC DNA]</scope>
    <source>
        <strain evidence="2 3">Nm49</strain>
    </source>
</reference>
<proteinExistence type="predicted"/>
<evidence type="ECO:0000256" key="1">
    <source>
        <dbReference type="SAM" id="Coils"/>
    </source>
</evidence>
<sequence length="112" mass="12578">MNNTLITARSAHAELFTRRGKFDQKKHDCESLVASITSKLSGLEQAHSILEKRYLADEATMQQVQASRAEIESERVKLTEVERLASLAAEAIREIDQQIQQAEQAIAAARRE</sequence>
<dbReference type="RefSeq" id="WP_146162055.1">
    <property type="nucleotide sequence ID" value="NZ_QAOI01000030.1"/>
</dbReference>
<gene>
    <name evidence="2" type="ORF">C8R26_1301</name>
</gene>